<protein>
    <submittedName>
        <fullName evidence="1">Uncharacterized protein</fullName>
    </submittedName>
</protein>
<gene>
    <name evidence="1" type="ORF">GNY06_01655</name>
</gene>
<organism evidence="1 2">
    <name type="scientific">Elizabethkingia argenteiflava</name>
    <dbReference type="NCBI Taxonomy" id="2681556"/>
    <lineage>
        <taxon>Bacteria</taxon>
        <taxon>Pseudomonadati</taxon>
        <taxon>Bacteroidota</taxon>
        <taxon>Flavobacteriia</taxon>
        <taxon>Flavobacteriales</taxon>
        <taxon>Weeksellaceae</taxon>
        <taxon>Elizabethkingia</taxon>
    </lineage>
</organism>
<reference evidence="1 2" key="1">
    <citation type="submission" date="2019-11" db="EMBL/GenBank/DDBJ databases">
        <title>Characterization of Elizabethkingia argenteiflava sp. nov., isolated from inner surface of Soybean Pods.</title>
        <authorList>
            <person name="Mo S."/>
        </authorList>
    </citation>
    <scope>NUCLEOTIDE SEQUENCE [LARGE SCALE GENOMIC DNA]</scope>
    <source>
        <strain evidence="1 2">YB22</strain>
    </source>
</reference>
<sequence>MLCGVTSIFDKGNPYGDIEGNWILVMGTSESEALEKPIEALHEDFLDFYYRGISLLMINTNLVFG</sequence>
<evidence type="ECO:0000313" key="2">
    <source>
        <dbReference type="Proteomes" id="UP000553459"/>
    </source>
</evidence>
<dbReference type="Proteomes" id="UP000553459">
    <property type="component" value="Unassembled WGS sequence"/>
</dbReference>
<name>A0A845PR70_9FLAO</name>
<keyword evidence="2" id="KW-1185">Reference proteome</keyword>
<dbReference type="RefSeq" id="WP_166518509.1">
    <property type="nucleotide sequence ID" value="NZ_JAAABJ010000209.1"/>
</dbReference>
<dbReference type="EMBL" id="JAAABJ010000209">
    <property type="protein sequence ID" value="NAW50145.1"/>
    <property type="molecule type" value="Genomic_DNA"/>
</dbReference>
<dbReference type="AlphaFoldDB" id="A0A845PR70"/>
<comment type="caution">
    <text evidence="1">The sequence shown here is derived from an EMBL/GenBank/DDBJ whole genome shotgun (WGS) entry which is preliminary data.</text>
</comment>
<proteinExistence type="predicted"/>
<accession>A0A845PR70</accession>
<evidence type="ECO:0000313" key="1">
    <source>
        <dbReference type="EMBL" id="NAW50145.1"/>
    </source>
</evidence>